<dbReference type="PATRIC" id="fig|158899.10.peg.2097"/>
<dbReference type="Proteomes" id="UP000072421">
    <property type="component" value="Chromosome"/>
</dbReference>
<name>A0A127PAD6_9BURK</name>
<evidence type="ECO:0000313" key="1">
    <source>
        <dbReference type="EMBL" id="AMO94789.1"/>
    </source>
</evidence>
<reference evidence="1 2" key="1">
    <citation type="submission" date="2015-11" db="EMBL/GenBank/DDBJ databases">
        <title>Exploring the genomic traits of fungus-feeding bacterial genus Collimonas.</title>
        <authorList>
            <person name="Song C."/>
            <person name="Schmidt R."/>
            <person name="de Jager V."/>
            <person name="Krzyzanowska D."/>
            <person name="Jongedijk E."/>
            <person name="Cankar K."/>
            <person name="Beekwilder J."/>
            <person name="van Veen A."/>
            <person name="de Boer W."/>
            <person name="van Veen J.A."/>
            <person name="Garbeva P."/>
        </authorList>
    </citation>
    <scope>NUCLEOTIDE SEQUENCE [LARGE SCALE GENOMIC DNA]</scope>
    <source>
        <strain evidence="1 2">Ter6</strain>
    </source>
</reference>
<protein>
    <submittedName>
        <fullName evidence="1">Uncharacterized protein</fullName>
    </submittedName>
</protein>
<organism evidence="1">
    <name type="scientific">Collimonas fungivorans</name>
    <dbReference type="NCBI Taxonomy" id="158899"/>
    <lineage>
        <taxon>Bacteria</taxon>
        <taxon>Pseudomonadati</taxon>
        <taxon>Pseudomonadota</taxon>
        <taxon>Betaproteobacteria</taxon>
        <taxon>Burkholderiales</taxon>
        <taxon>Oxalobacteraceae</taxon>
        <taxon>Collimonas</taxon>
    </lineage>
</organism>
<accession>A0A127PAD6</accession>
<sequence length="46" mass="5068">MLQYGKVADRFLWQIFMAVPATLPAIFPVEPPLNHTTGLALLACPD</sequence>
<gene>
    <name evidence="1" type="ORF">CFter6_2098</name>
</gene>
<dbReference type="AlphaFoldDB" id="A0A127PAD6"/>
<evidence type="ECO:0000313" key="2">
    <source>
        <dbReference type="Proteomes" id="UP000072421"/>
    </source>
</evidence>
<dbReference type="EMBL" id="CP013232">
    <property type="protein sequence ID" value="AMO94789.1"/>
    <property type="molecule type" value="Genomic_DNA"/>
</dbReference>
<proteinExistence type="predicted"/>